<evidence type="ECO:0000259" key="2">
    <source>
        <dbReference type="PROSITE" id="PS50937"/>
    </source>
</evidence>
<protein>
    <submittedName>
        <fullName evidence="3">DNA-binding transcriptional MerR regulator</fullName>
    </submittedName>
</protein>
<dbReference type="EMBL" id="JAVDUJ010000001">
    <property type="protein sequence ID" value="MDR6938779.1"/>
    <property type="molecule type" value="Genomic_DNA"/>
</dbReference>
<sequence>MSAQIRIAQEWQNDYVSWPQEVSHEPNLKIGEVISLLNKEFPFLQASKIRYYESQELISVYRTDSNQRLFSLADVERLRFILVEQRDRYVSLPQIKEQLRQLDSGQANAEHPGKMRVLKDAERFTVQAGTRLHKAELAALTGASIQDLEELAKHGILQADARGRLTAQAVDIVRYVMLLSEQGFDLRQLRAVRNSAHAHAVNTINQLSTDGPRGTSRGKERMIAQAAQISSLLTNLYRALLVDNIEIELR</sequence>
<dbReference type="PROSITE" id="PS50937">
    <property type="entry name" value="HTH_MERR_2"/>
    <property type="match status" value="1"/>
</dbReference>
<proteinExistence type="predicted"/>
<gene>
    <name evidence="3" type="ORF">J2S36_000322</name>
</gene>
<dbReference type="PANTHER" id="PTHR30204">
    <property type="entry name" value="REDOX-CYCLING DRUG-SENSING TRANSCRIPTIONAL ACTIVATOR SOXR"/>
    <property type="match status" value="1"/>
</dbReference>
<dbReference type="SUPFAM" id="SSF46955">
    <property type="entry name" value="Putative DNA-binding domain"/>
    <property type="match status" value="1"/>
</dbReference>
<keyword evidence="4" id="KW-1185">Reference proteome</keyword>
<dbReference type="Pfam" id="PF13411">
    <property type="entry name" value="MerR_1"/>
    <property type="match status" value="1"/>
</dbReference>
<dbReference type="Gene3D" id="1.10.1660.10">
    <property type="match status" value="1"/>
</dbReference>
<dbReference type="InterPro" id="IPR047057">
    <property type="entry name" value="MerR_fam"/>
</dbReference>
<evidence type="ECO:0000313" key="3">
    <source>
        <dbReference type="EMBL" id="MDR6938779.1"/>
    </source>
</evidence>
<name>A0ABU1T0G3_9ACTO</name>
<dbReference type="InterPro" id="IPR009061">
    <property type="entry name" value="DNA-bd_dom_put_sf"/>
</dbReference>
<dbReference type="PANTHER" id="PTHR30204:SF89">
    <property type="entry name" value="HTH MERR-TYPE DOMAIN-CONTAINING PROTEIN"/>
    <property type="match status" value="1"/>
</dbReference>
<dbReference type="InterPro" id="IPR000551">
    <property type="entry name" value="MerR-type_HTH_dom"/>
</dbReference>
<dbReference type="CDD" id="cd00592">
    <property type="entry name" value="HTH_MerR-like"/>
    <property type="match status" value="1"/>
</dbReference>
<dbReference type="SMART" id="SM00422">
    <property type="entry name" value="HTH_MERR"/>
    <property type="match status" value="1"/>
</dbReference>
<reference evidence="3 4" key="1">
    <citation type="submission" date="2023-07" db="EMBL/GenBank/DDBJ databases">
        <title>Sequencing the genomes of 1000 actinobacteria strains.</title>
        <authorList>
            <person name="Klenk H.-P."/>
        </authorList>
    </citation>
    <scope>NUCLEOTIDE SEQUENCE [LARGE SCALE GENOMIC DNA]</scope>
    <source>
        <strain evidence="3 4">DSM 15539</strain>
    </source>
</reference>
<keyword evidence="1 3" id="KW-0238">DNA-binding</keyword>
<feature type="domain" description="HTH merR-type" evidence="2">
    <location>
        <begin position="49"/>
        <end position="101"/>
    </location>
</feature>
<dbReference type="GO" id="GO:0003677">
    <property type="term" value="F:DNA binding"/>
    <property type="evidence" value="ECO:0007669"/>
    <property type="project" value="UniProtKB-KW"/>
</dbReference>
<comment type="caution">
    <text evidence="3">The sequence shown here is derived from an EMBL/GenBank/DDBJ whole genome shotgun (WGS) entry which is preliminary data.</text>
</comment>
<evidence type="ECO:0000256" key="1">
    <source>
        <dbReference type="ARBA" id="ARBA00023125"/>
    </source>
</evidence>
<dbReference type="Proteomes" id="UP001266099">
    <property type="component" value="Unassembled WGS sequence"/>
</dbReference>
<dbReference type="RefSeq" id="WP_309954857.1">
    <property type="nucleotide sequence ID" value="NZ_JAVDUJ010000001.1"/>
</dbReference>
<evidence type="ECO:0000313" key="4">
    <source>
        <dbReference type="Proteomes" id="UP001266099"/>
    </source>
</evidence>
<accession>A0ABU1T0G3</accession>
<organism evidence="3 4">
    <name type="scientific">Arcanobacterium hippocoleae</name>
    <dbReference type="NCBI Taxonomy" id="149017"/>
    <lineage>
        <taxon>Bacteria</taxon>
        <taxon>Bacillati</taxon>
        <taxon>Actinomycetota</taxon>
        <taxon>Actinomycetes</taxon>
        <taxon>Actinomycetales</taxon>
        <taxon>Actinomycetaceae</taxon>
        <taxon>Arcanobacterium</taxon>
    </lineage>
</organism>